<dbReference type="EMBL" id="DWWO01000079">
    <property type="protein sequence ID" value="HJC34172.1"/>
    <property type="molecule type" value="Genomic_DNA"/>
</dbReference>
<dbReference type="Gene3D" id="3.20.20.450">
    <property type="entry name" value="EAL domain"/>
    <property type="match status" value="1"/>
</dbReference>
<sequence length="272" mass="30924">MVENLFIMEQEFHGALKNSEFRVWYQPQIDMRTGKHCGAEALVRWQKQDGSLVKPDAFVPPLEKLGLIARLDEEVLENVCRDISQARKQGITLGPVSVNLSRLQAGRNVITEKLKKITEEYEITRDELFFEITETADGAEDGLPGLVEQLREKGFQIAMDDFGTGNSSLKVLQESHFDILKLDRYFVARIGDPKAEIILASTIAMAGDLGLEVVAEGVETEEQIRFLLGHQCHLAQGYYYSRPLTKEQYIKWQKVRNSSRAGGIFRERKLHI</sequence>
<dbReference type="PANTHER" id="PTHR33121">
    <property type="entry name" value="CYCLIC DI-GMP PHOSPHODIESTERASE PDEF"/>
    <property type="match status" value="1"/>
</dbReference>
<gene>
    <name evidence="2" type="ORF">H9758_06200</name>
</gene>
<dbReference type="SUPFAM" id="SSF141868">
    <property type="entry name" value="EAL domain-like"/>
    <property type="match status" value="1"/>
</dbReference>
<evidence type="ECO:0000259" key="1">
    <source>
        <dbReference type="PROSITE" id="PS50883"/>
    </source>
</evidence>
<comment type="caution">
    <text evidence="2">The sequence shown here is derived from an EMBL/GenBank/DDBJ whole genome shotgun (WGS) entry which is preliminary data.</text>
</comment>
<protein>
    <submittedName>
        <fullName evidence="2">EAL domain-containing protein</fullName>
    </submittedName>
</protein>
<proteinExistence type="predicted"/>
<dbReference type="GO" id="GO:0071111">
    <property type="term" value="F:cyclic-guanylate-specific phosphodiesterase activity"/>
    <property type="evidence" value="ECO:0007669"/>
    <property type="project" value="InterPro"/>
</dbReference>
<evidence type="ECO:0000313" key="2">
    <source>
        <dbReference type="EMBL" id="HJC34172.1"/>
    </source>
</evidence>
<dbReference type="AlphaFoldDB" id="A0A9D2NKY6"/>
<dbReference type="SMART" id="SM00052">
    <property type="entry name" value="EAL"/>
    <property type="match status" value="1"/>
</dbReference>
<dbReference type="Pfam" id="PF00563">
    <property type="entry name" value="EAL"/>
    <property type="match status" value="1"/>
</dbReference>
<reference evidence="2" key="1">
    <citation type="journal article" date="2021" name="PeerJ">
        <title>Extensive microbial diversity within the chicken gut microbiome revealed by metagenomics and culture.</title>
        <authorList>
            <person name="Gilroy R."/>
            <person name="Ravi A."/>
            <person name="Getino M."/>
            <person name="Pursley I."/>
            <person name="Horton D.L."/>
            <person name="Alikhan N.F."/>
            <person name="Baker D."/>
            <person name="Gharbi K."/>
            <person name="Hall N."/>
            <person name="Watson M."/>
            <person name="Adriaenssens E.M."/>
            <person name="Foster-Nyarko E."/>
            <person name="Jarju S."/>
            <person name="Secka A."/>
            <person name="Antonio M."/>
            <person name="Oren A."/>
            <person name="Chaudhuri R.R."/>
            <person name="La Ragione R."/>
            <person name="Hildebrand F."/>
            <person name="Pallen M.J."/>
        </authorList>
    </citation>
    <scope>NUCLEOTIDE SEQUENCE</scope>
    <source>
        <strain evidence="2">ChiW19-954</strain>
    </source>
</reference>
<dbReference type="PANTHER" id="PTHR33121:SF79">
    <property type="entry name" value="CYCLIC DI-GMP PHOSPHODIESTERASE PDED-RELATED"/>
    <property type="match status" value="1"/>
</dbReference>
<accession>A0A9D2NKY6</accession>
<dbReference type="InterPro" id="IPR035919">
    <property type="entry name" value="EAL_sf"/>
</dbReference>
<dbReference type="CDD" id="cd01948">
    <property type="entry name" value="EAL"/>
    <property type="match status" value="1"/>
</dbReference>
<reference evidence="2" key="2">
    <citation type="submission" date="2021-04" db="EMBL/GenBank/DDBJ databases">
        <authorList>
            <person name="Gilroy R."/>
        </authorList>
    </citation>
    <scope>NUCLEOTIDE SEQUENCE</scope>
    <source>
        <strain evidence="2">ChiW19-954</strain>
    </source>
</reference>
<feature type="domain" description="EAL" evidence="1">
    <location>
        <begin position="5"/>
        <end position="257"/>
    </location>
</feature>
<dbReference type="PROSITE" id="PS50883">
    <property type="entry name" value="EAL"/>
    <property type="match status" value="1"/>
</dbReference>
<name>A0A9D2NKY6_9FIRM</name>
<dbReference type="Proteomes" id="UP000823890">
    <property type="component" value="Unassembled WGS sequence"/>
</dbReference>
<evidence type="ECO:0000313" key="3">
    <source>
        <dbReference type="Proteomes" id="UP000823890"/>
    </source>
</evidence>
<dbReference type="InterPro" id="IPR001633">
    <property type="entry name" value="EAL_dom"/>
</dbReference>
<organism evidence="2 3">
    <name type="scientific">Candidatus Mediterraneibacter faecipullorum</name>
    <dbReference type="NCBI Taxonomy" id="2838670"/>
    <lineage>
        <taxon>Bacteria</taxon>
        <taxon>Bacillati</taxon>
        <taxon>Bacillota</taxon>
        <taxon>Clostridia</taxon>
        <taxon>Lachnospirales</taxon>
        <taxon>Lachnospiraceae</taxon>
        <taxon>Mediterraneibacter</taxon>
    </lineage>
</organism>
<dbReference type="InterPro" id="IPR050706">
    <property type="entry name" value="Cyclic-di-GMP_PDE-like"/>
</dbReference>